<accession>A0A0F9B9X3</accession>
<evidence type="ECO:0000313" key="1">
    <source>
        <dbReference type="EMBL" id="KKL18729.1"/>
    </source>
</evidence>
<dbReference type="AlphaFoldDB" id="A0A0F9B9X3"/>
<organism evidence="1">
    <name type="scientific">marine sediment metagenome</name>
    <dbReference type="NCBI Taxonomy" id="412755"/>
    <lineage>
        <taxon>unclassified sequences</taxon>
        <taxon>metagenomes</taxon>
        <taxon>ecological metagenomes</taxon>
    </lineage>
</organism>
<dbReference type="EMBL" id="LAZR01038759">
    <property type="protein sequence ID" value="KKL18729.1"/>
    <property type="molecule type" value="Genomic_DNA"/>
</dbReference>
<proteinExistence type="predicted"/>
<gene>
    <name evidence="1" type="ORF">LCGC14_2472590</name>
</gene>
<evidence type="ECO:0008006" key="2">
    <source>
        <dbReference type="Google" id="ProtNLM"/>
    </source>
</evidence>
<reference evidence="1" key="1">
    <citation type="journal article" date="2015" name="Nature">
        <title>Complex archaea that bridge the gap between prokaryotes and eukaryotes.</title>
        <authorList>
            <person name="Spang A."/>
            <person name="Saw J.H."/>
            <person name="Jorgensen S.L."/>
            <person name="Zaremba-Niedzwiedzka K."/>
            <person name="Martijn J."/>
            <person name="Lind A.E."/>
            <person name="van Eijk R."/>
            <person name="Schleper C."/>
            <person name="Guy L."/>
            <person name="Ettema T.J."/>
        </authorList>
    </citation>
    <scope>NUCLEOTIDE SEQUENCE</scope>
</reference>
<protein>
    <recommendedName>
        <fullName evidence="2">CRISPR system ring nuclease SSO1393-like domain-containing protein</fullName>
    </recommendedName>
</protein>
<name>A0A0F9B9X3_9ZZZZ</name>
<sequence length="134" mass="16116">MMKECQIMLYGREHIWIDIAHRKNPTTNWYVFISPPVSKKKYETHYQDINVKIGLLNKTQDIFPDNEKIKYTLIELYVENDIIELIRNLRALIKYIKDKKYKIVCNLTSGTFEMRLALYIAAQIQKQHVKEVFY</sequence>
<feature type="non-terminal residue" evidence="1">
    <location>
        <position position="134"/>
    </location>
</feature>
<comment type="caution">
    <text evidence="1">The sequence shown here is derived from an EMBL/GenBank/DDBJ whole genome shotgun (WGS) entry which is preliminary data.</text>
</comment>
<dbReference type="Gene3D" id="3.40.50.10770">
    <property type="entry name" value="Hypothetical protein VC1899 like domain (Restriction endonuclease-like)"/>
    <property type="match status" value="1"/>
</dbReference>